<protein>
    <submittedName>
        <fullName evidence="1 2">Hydrolase</fullName>
    </submittedName>
</protein>
<keyword evidence="4" id="KW-1185">Reference proteome</keyword>
<evidence type="ECO:0000313" key="1">
    <source>
        <dbReference type="EMBL" id="AXN40188.1"/>
    </source>
</evidence>
<reference evidence="2 3" key="1">
    <citation type="submission" date="2017-09" db="EMBL/GenBank/DDBJ databases">
        <title>Large-scale bioinformatics analysis of Bacillus genomes uncovers conserved roles of natural products in bacterial physiology.</title>
        <authorList>
            <consortium name="Agbiome Team Llc"/>
            <person name="Bleich R.M."/>
            <person name="Kirk G.J."/>
            <person name="Santa Maria K.C."/>
            <person name="Allen S.E."/>
            <person name="Farag S."/>
            <person name="Shank E.A."/>
            <person name="Bowers A."/>
        </authorList>
    </citation>
    <scope>NUCLEOTIDE SEQUENCE [LARGE SCALE GENOMIC DNA]</scope>
    <source>
        <strain evidence="2 3">AFS003229</strain>
    </source>
</reference>
<proteinExistence type="predicted"/>
<dbReference type="Proteomes" id="UP000220106">
    <property type="component" value="Unassembled WGS sequence"/>
</dbReference>
<dbReference type="InterPro" id="IPR029058">
    <property type="entry name" value="AB_hydrolase_fold"/>
</dbReference>
<dbReference type="SUPFAM" id="SSF53474">
    <property type="entry name" value="alpha/beta-Hydrolases"/>
    <property type="match status" value="1"/>
</dbReference>
<dbReference type="Gene3D" id="3.40.50.1820">
    <property type="entry name" value="alpha/beta hydrolase"/>
    <property type="match status" value="1"/>
</dbReference>
<organism evidence="2 3">
    <name type="scientific">Peribacillus butanolivorans</name>
    <dbReference type="NCBI Taxonomy" id="421767"/>
    <lineage>
        <taxon>Bacteria</taxon>
        <taxon>Bacillati</taxon>
        <taxon>Bacillota</taxon>
        <taxon>Bacilli</taxon>
        <taxon>Bacillales</taxon>
        <taxon>Bacillaceae</taxon>
        <taxon>Peribacillus</taxon>
    </lineage>
</organism>
<evidence type="ECO:0000313" key="2">
    <source>
        <dbReference type="EMBL" id="PEJ36870.1"/>
    </source>
</evidence>
<evidence type="ECO:0000313" key="3">
    <source>
        <dbReference type="Proteomes" id="UP000220106"/>
    </source>
</evidence>
<dbReference type="EMBL" id="NUEQ01000007">
    <property type="protein sequence ID" value="PEJ36870.1"/>
    <property type="molecule type" value="Genomic_DNA"/>
</dbReference>
<accession>A0AAX0S8Z4</accession>
<dbReference type="GO" id="GO:0016787">
    <property type="term" value="F:hydrolase activity"/>
    <property type="evidence" value="ECO:0007669"/>
    <property type="project" value="UniProtKB-KW"/>
</dbReference>
<gene>
    <name evidence="2" type="ORF">CN689_03225</name>
    <name evidence="1" type="ORF">DTO10_18655</name>
</gene>
<dbReference type="RefSeq" id="WP_098174870.1">
    <property type="nucleotide sequence ID" value="NZ_CP030926.1"/>
</dbReference>
<sequence length="242" mass="28318">MELEQRTFQIDDQWSIVYYPEQPSGFSVMVIGDRSHFVEKDSSFWLQHPGRLRILEYLKECGYTLFSSNFHGASWGSPKALDLSLKLYILFMKKEIVNQRIHVLAEGTGALLALRLMNELGSKIRSVVLIDPVLSLKAQLEKEKENKFFYKKWLTEVSAAYEMNPAECEQHILDSEDPLIEENIPVKVIQVFGSLRKEQASFYRKIQLARKADLQLTYLLPEKRYKIPYQIQKFFNENEETL</sequence>
<reference evidence="1 4" key="2">
    <citation type="submission" date="2018-07" db="EMBL/GenBank/DDBJ databases">
        <title>The molecular basis for the intramolecular migration of carboxyl group in the catabolism of para-hydroxybenzoate via gentisate.</title>
        <authorList>
            <person name="Zhao H."/>
            <person name="Xu Y."/>
            <person name="Lin S."/>
            <person name="Spain J.C."/>
            <person name="Zhou N.-Y."/>
        </authorList>
    </citation>
    <scope>NUCLEOTIDE SEQUENCE [LARGE SCALE GENOMIC DNA]</scope>
    <source>
        <strain evidence="1 4">PHB-7a</strain>
    </source>
</reference>
<dbReference type="EMBL" id="CP030926">
    <property type="protein sequence ID" value="AXN40188.1"/>
    <property type="molecule type" value="Genomic_DNA"/>
</dbReference>
<dbReference type="AlphaFoldDB" id="A0AAX0S8Z4"/>
<dbReference type="KEGG" id="pbut:DTO10_18655"/>
<name>A0AAX0S8Z4_9BACI</name>
<dbReference type="Proteomes" id="UP000260457">
    <property type="component" value="Chromosome"/>
</dbReference>
<evidence type="ECO:0000313" key="4">
    <source>
        <dbReference type="Proteomes" id="UP000260457"/>
    </source>
</evidence>
<keyword evidence="2" id="KW-0378">Hydrolase</keyword>